<proteinExistence type="predicted"/>
<protein>
    <submittedName>
        <fullName evidence="2">Uncharacterized protein</fullName>
    </submittedName>
</protein>
<feature type="compositionally biased region" description="Polar residues" evidence="1">
    <location>
        <begin position="87"/>
        <end position="96"/>
    </location>
</feature>
<feature type="compositionally biased region" description="Basic residues" evidence="1">
    <location>
        <begin position="99"/>
        <end position="109"/>
    </location>
</feature>
<evidence type="ECO:0000313" key="3">
    <source>
        <dbReference type="Proteomes" id="UP000297814"/>
    </source>
</evidence>
<organism evidence="2 3">
    <name type="scientific">Botrytis hyacinthi</name>
    <dbReference type="NCBI Taxonomy" id="278943"/>
    <lineage>
        <taxon>Eukaryota</taxon>
        <taxon>Fungi</taxon>
        <taxon>Dikarya</taxon>
        <taxon>Ascomycota</taxon>
        <taxon>Pezizomycotina</taxon>
        <taxon>Leotiomycetes</taxon>
        <taxon>Helotiales</taxon>
        <taxon>Sclerotiniaceae</taxon>
        <taxon>Botrytis</taxon>
    </lineage>
</organism>
<feature type="region of interest" description="Disordered" evidence="1">
    <location>
        <begin position="1"/>
        <end position="129"/>
    </location>
</feature>
<comment type="caution">
    <text evidence="2">The sequence shown here is derived from an EMBL/GenBank/DDBJ whole genome shotgun (WGS) entry which is preliminary data.</text>
</comment>
<dbReference type="Proteomes" id="UP000297814">
    <property type="component" value="Unassembled WGS sequence"/>
</dbReference>
<evidence type="ECO:0000256" key="1">
    <source>
        <dbReference type="SAM" id="MobiDB-lite"/>
    </source>
</evidence>
<name>A0A4Z1GGY5_9HELO</name>
<accession>A0A4Z1GGY5</accession>
<keyword evidence="3" id="KW-1185">Reference proteome</keyword>
<gene>
    <name evidence="2" type="ORF">BHYA_0158g00310</name>
</gene>
<feature type="compositionally biased region" description="Basic and acidic residues" evidence="1">
    <location>
        <begin position="110"/>
        <end position="129"/>
    </location>
</feature>
<dbReference type="EMBL" id="PQXK01000158">
    <property type="protein sequence ID" value="TGO35448.1"/>
    <property type="molecule type" value="Genomic_DNA"/>
</dbReference>
<sequence length="129" mass="14650">MVTNKQSRYPPTCPPTHPEINNSKPQIQPPASSLQPPRTKNSKSPTITMGIKINTGTSNRTDTVTDVNPSTNAHAKNSRQEFKTLKNAKNTRQEVSTLKKGKKQNTQRPRKNEKIEKRKVMREMSDEIR</sequence>
<feature type="compositionally biased region" description="Polar residues" evidence="1">
    <location>
        <begin position="19"/>
        <end position="47"/>
    </location>
</feature>
<feature type="compositionally biased region" description="Polar residues" evidence="1">
    <location>
        <begin position="54"/>
        <end position="75"/>
    </location>
</feature>
<reference evidence="2 3" key="1">
    <citation type="submission" date="2017-12" db="EMBL/GenBank/DDBJ databases">
        <title>Comparative genomics of Botrytis spp.</title>
        <authorList>
            <person name="Valero-Jimenez C.A."/>
            <person name="Tapia P."/>
            <person name="Veloso J."/>
            <person name="Silva-Moreno E."/>
            <person name="Staats M."/>
            <person name="Valdes J.H."/>
            <person name="Van Kan J.A.L."/>
        </authorList>
    </citation>
    <scope>NUCLEOTIDE SEQUENCE [LARGE SCALE GENOMIC DNA]</scope>
    <source>
        <strain evidence="2 3">Bh0001</strain>
    </source>
</reference>
<dbReference type="AlphaFoldDB" id="A0A4Z1GGY5"/>
<evidence type="ECO:0000313" key="2">
    <source>
        <dbReference type="EMBL" id="TGO35448.1"/>
    </source>
</evidence>